<dbReference type="InterPro" id="IPR052016">
    <property type="entry name" value="Bact_Sigma-Reg"/>
</dbReference>
<keyword evidence="5" id="KW-1185">Reference proteome</keyword>
<dbReference type="PANTHER" id="PTHR43156">
    <property type="entry name" value="STAGE II SPORULATION PROTEIN E-RELATED"/>
    <property type="match status" value="1"/>
</dbReference>
<evidence type="ECO:0000313" key="4">
    <source>
        <dbReference type="EMBL" id="QDT06115.1"/>
    </source>
</evidence>
<dbReference type="EMBL" id="CP036525">
    <property type="protein sequence ID" value="QDT06115.1"/>
    <property type="molecule type" value="Genomic_DNA"/>
</dbReference>
<feature type="domain" description="PPM-type phosphatase" evidence="3">
    <location>
        <begin position="403"/>
        <end position="538"/>
    </location>
</feature>
<dbReference type="InterPro" id="IPR036457">
    <property type="entry name" value="PPM-type-like_dom_sf"/>
</dbReference>
<dbReference type="Gene3D" id="3.60.40.10">
    <property type="entry name" value="PPM-type phosphatase domain"/>
    <property type="match status" value="1"/>
</dbReference>
<dbReference type="GO" id="GO:0016791">
    <property type="term" value="F:phosphatase activity"/>
    <property type="evidence" value="ECO:0007669"/>
    <property type="project" value="TreeGrafter"/>
</dbReference>
<gene>
    <name evidence="4" type="ORF">K227x_45220</name>
</gene>
<feature type="region of interest" description="Disordered" evidence="2">
    <location>
        <begin position="133"/>
        <end position="165"/>
    </location>
</feature>
<dbReference type="Proteomes" id="UP000318538">
    <property type="component" value="Chromosome"/>
</dbReference>
<dbReference type="AlphaFoldDB" id="A0A517NG53"/>
<dbReference type="SUPFAM" id="SSF55781">
    <property type="entry name" value="GAF domain-like"/>
    <property type="match status" value="1"/>
</dbReference>
<evidence type="ECO:0000313" key="5">
    <source>
        <dbReference type="Proteomes" id="UP000318538"/>
    </source>
</evidence>
<dbReference type="OrthoDB" id="250169at2"/>
<accession>A0A517NG53</accession>
<dbReference type="KEGG" id="rlc:K227x_45220"/>
<evidence type="ECO:0000256" key="1">
    <source>
        <dbReference type="ARBA" id="ARBA00022801"/>
    </source>
</evidence>
<name>A0A517NG53_9BACT</name>
<evidence type="ECO:0000256" key="2">
    <source>
        <dbReference type="SAM" id="MobiDB-lite"/>
    </source>
</evidence>
<sequence length="584" mass="63076">MLVRPSDCPSSLPGISSAWAQQHGTDCPPALPLCTNIQALPVNKTLPNYLKVHRGPDQQNAPSLDAPSHAGPPADSVEQFWNDFTCTTGWRLDRRARRRSKTVQVLPTVSDIDLGSVLENTSGSTLDAIIDPAQPYPASPHGPTHAPESPATHSRHELSKKSATRLAEAADRLTTELTEARDTLRHQSMELAARASLMAGADETTPLADRIESLLGDAAAACHCDAAVLYLLDDNTEFLEGRAAFGISSQTLAKPPRHLRGSRGDLEAMVRDVVTIDDFAAGSIDTWNPPETFAAGICVVIKSVGVPIGTLWLFANKTTEFGKSETAAARLVASAISLELSSASQRRDTHTEKQETSTVHEVATWQQESLPVGSNLAEHWRVDGMIDSPQEWATGWHAWDVLPDGTLMLAIAEAVERSIVGAMHAAVARSALSSHTGYRHTPAQILGRVSDTLWQTSTGEQLVSMLYARIDPETGEGEVASAGNITAMVGNKYGYRPLVDGRGEPLNSHIDARPTMRTFRLLAGETMLAYTQGMNTEQLTQRCLGTHLRRSMRAGERNPLAAIRRELASAPLTTERGAVSLLRI</sequence>
<dbReference type="Pfam" id="PF07228">
    <property type="entry name" value="SpoIIE"/>
    <property type="match status" value="1"/>
</dbReference>
<organism evidence="4 5">
    <name type="scientific">Rubripirellula lacrimiformis</name>
    <dbReference type="NCBI Taxonomy" id="1930273"/>
    <lineage>
        <taxon>Bacteria</taxon>
        <taxon>Pseudomonadati</taxon>
        <taxon>Planctomycetota</taxon>
        <taxon>Planctomycetia</taxon>
        <taxon>Pirellulales</taxon>
        <taxon>Pirellulaceae</taxon>
        <taxon>Rubripirellula</taxon>
    </lineage>
</organism>
<dbReference type="InterPro" id="IPR001932">
    <property type="entry name" value="PPM-type_phosphatase-like_dom"/>
</dbReference>
<proteinExistence type="predicted"/>
<protein>
    <submittedName>
        <fullName evidence="4">Stage II sporulation protein E (SpoIIE)</fullName>
    </submittedName>
</protein>
<evidence type="ECO:0000259" key="3">
    <source>
        <dbReference type="Pfam" id="PF07228"/>
    </source>
</evidence>
<dbReference type="PANTHER" id="PTHR43156:SF2">
    <property type="entry name" value="STAGE II SPORULATION PROTEIN E"/>
    <property type="match status" value="1"/>
</dbReference>
<dbReference type="InterPro" id="IPR029016">
    <property type="entry name" value="GAF-like_dom_sf"/>
</dbReference>
<dbReference type="Gene3D" id="3.30.450.40">
    <property type="match status" value="1"/>
</dbReference>
<reference evidence="4 5" key="1">
    <citation type="submission" date="2019-02" db="EMBL/GenBank/DDBJ databases">
        <title>Deep-cultivation of Planctomycetes and their phenomic and genomic characterization uncovers novel biology.</title>
        <authorList>
            <person name="Wiegand S."/>
            <person name="Jogler M."/>
            <person name="Boedeker C."/>
            <person name="Pinto D."/>
            <person name="Vollmers J."/>
            <person name="Rivas-Marin E."/>
            <person name="Kohn T."/>
            <person name="Peeters S.H."/>
            <person name="Heuer A."/>
            <person name="Rast P."/>
            <person name="Oberbeckmann S."/>
            <person name="Bunk B."/>
            <person name="Jeske O."/>
            <person name="Meyerdierks A."/>
            <person name="Storesund J.E."/>
            <person name="Kallscheuer N."/>
            <person name="Luecker S."/>
            <person name="Lage O.M."/>
            <person name="Pohl T."/>
            <person name="Merkel B.J."/>
            <person name="Hornburger P."/>
            <person name="Mueller R.-W."/>
            <person name="Bruemmer F."/>
            <person name="Labrenz M."/>
            <person name="Spormann A.M."/>
            <person name="Op den Camp H."/>
            <person name="Overmann J."/>
            <person name="Amann R."/>
            <person name="Jetten M.S.M."/>
            <person name="Mascher T."/>
            <person name="Medema M.H."/>
            <person name="Devos D.P."/>
            <person name="Kaster A.-K."/>
            <person name="Ovreas L."/>
            <person name="Rohde M."/>
            <person name="Galperin M.Y."/>
            <person name="Jogler C."/>
        </authorList>
    </citation>
    <scope>NUCLEOTIDE SEQUENCE [LARGE SCALE GENOMIC DNA]</scope>
    <source>
        <strain evidence="4 5">K22_7</strain>
    </source>
</reference>
<keyword evidence="1" id="KW-0378">Hydrolase</keyword>
<feature type="region of interest" description="Disordered" evidence="2">
    <location>
        <begin position="53"/>
        <end position="77"/>
    </location>
</feature>